<comment type="caution">
    <text evidence="6">The sequence shown here is derived from an EMBL/GenBank/DDBJ whole genome shotgun (WGS) entry which is preliminary data.</text>
</comment>
<dbReference type="Proteomes" id="UP000076489">
    <property type="component" value="Unassembled WGS sequence"/>
</dbReference>
<evidence type="ECO:0000259" key="5">
    <source>
        <dbReference type="Pfam" id="PF25023"/>
    </source>
</evidence>
<keyword evidence="1" id="KW-0677">Repeat</keyword>
<gene>
    <name evidence="6" type="ORF">A1D17_23690</name>
</gene>
<dbReference type="Gene3D" id="2.180.10.10">
    <property type="entry name" value="RHS repeat-associated core"/>
    <property type="match status" value="2"/>
</dbReference>
<dbReference type="InterPro" id="IPR006530">
    <property type="entry name" value="YD"/>
</dbReference>
<feature type="domain" description="Teneurin-like YD-shell" evidence="5">
    <location>
        <begin position="909"/>
        <end position="1053"/>
    </location>
</feature>
<dbReference type="Pfam" id="PF22596">
    <property type="entry name" value="Scabin-like"/>
    <property type="match status" value="1"/>
</dbReference>
<feature type="compositionally biased region" description="Basic and acidic residues" evidence="2">
    <location>
        <begin position="418"/>
        <end position="428"/>
    </location>
</feature>
<dbReference type="InterPro" id="IPR031325">
    <property type="entry name" value="RHS_repeat"/>
</dbReference>
<dbReference type="PANTHER" id="PTHR32305:SF15">
    <property type="entry name" value="PROTEIN RHSA-RELATED"/>
    <property type="match status" value="1"/>
</dbReference>
<reference evidence="7" key="1">
    <citation type="submission" date="2016-03" db="EMBL/GenBank/DDBJ databases">
        <authorList>
            <person name="Ray J."/>
            <person name="Price M."/>
            <person name="Deutschbauer A."/>
        </authorList>
    </citation>
    <scope>NUCLEOTIDE SEQUENCE [LARGE SCALE GENOMIC DNA]</scope>
    <source>
        <strain evidence="7">FW300-N1B4</strain>
    </source>
</reference>
<dbReference type="SUPFAM" id="SSF56399">
    <property type="entry name" value="ADP-ribosylation"/>
    <property type="match status" value="1"/>
</dbReference>
<name>A0A161ZB21_PSEFL</name>
<evidence type="ECO:0000256" key="1">
    <source>
        <dbReference type="ARBA" id="ARBA00022737"/>
    </source>
</evidence>
<dbReference type="RefSeq" id="WP_063342998.1">
    <property type="nucleotide sequence ID" value="NZ_LUKJ01000003.1"/>
</dbReference>
<dbReference type="PANTHER" id="PTHR32305">
    <property type="match status" value="1"/>
</dbReference>
<evidence type="ECO:0000313" key="7">
    <source>
        <dbReference type="Proteomes" id="UP000076489"/>
    </source>
</evidence>
<dbReference type="Pfam" id="PF05593">
    <property type="entry name" value="RHS_repeat"/>
    <property type="match status" value="3"/>
</dbReference>
<feature type="domain" description="Pierisin-like" evidence="4">
    <location>
        <begin position="1498"/>
        <end position="1618"/>
    </location>
</feature>
<dbReference type="Pfam" id="PF20148">
    <property type="entry name" value="DUF6531"/>
    <property type="match status" value="1"/>
</dbReference>
<dbReference type="InterPro" id="IPR056823">
    <property type="entry name" value="TEN-like_YD-shell"/>
</dbReference>
<dbReference type="OrthoDB" id="9816400at2"/>
<proteinExistence type="predicted"/>
<feature type="domain" description="Teneurin-like YD-shell" evidence="5">
    <location>
        <begin position="1133"/>
        <end position="1432"/>
    </location>
</feature>
<accession>A0A161ZB21</accession>
<feature type="domain" description="DUF6531" evidence="3">
    <location>
        <begin position="448"/>
        <end position="521"/>
    </location>
</feature>
<protein>
    <submittedName>
        <fullName evidence="6">Type IV secretion protein Rhs</fullName>
    </submittedName>
</protein>
<dbReference type="InterPro" id="IPR050708">
    <property type="entry name" value="T6SS_VgrG/RHS"/>
</dbReference>
<evidence type="ECO:0000259" key="4">
    <source>
        <dbReference type="Pfam" id="PF22596"/>
    </source>
</evidence>
<organism evidence="6 7">
    <name type="scientific">Pseudomonas fluorescens</name>
    <dbReference type="NCBI Taxonomy" id="294"/>
    <lineage>
        <taxon>Bacteria</taxon>
        <taxon>Pseudomonadati</taxon>
        <taxon>Pseudomonadota</taxon>
        <taxon>Gammaproteobacteria</taxon>
        <taxon>Pseudomonadales</taxon>
        <taxon>Pseudomonadaceae</taxon>
        <taxon>Pseudomonas</taxon>
    </lineage>
</organism>
<dbReference type="InterPro" id="IPR045351">
    <property type="entry name" value="DUF6531"/>
</dbReference>
<evidence type="ECO:0000256" key="2">
    <source>
        <dbReference type="SAM" id="MobiDB-lite"/>
    </source>
</evidence>
<dbReference type="Pfam" id="PF25023">
    <property type="entry name" value="TEN_YD-shell"/>
    <property type="match status" value="2"/>
</dbReference>
<feature type="region of interest" description="Disordered" evidence="2">
    <location>
        <begin position="1465"/>
        <end position="1496"/>
    </location>
</feature>
<dbReference type="InterPro" id="IPR022385">
    <property type="entry name" value="Rhs_assc_core"/>
</dbReference>
<evidence type="ECO:0000313" key="6">
    <source>
        <dbReference type="EMBL" id="KZN19022.1"/>
    </source>
</evidence>
<dbReference type="EMBL" id="LUKJ01000003">
    <property type="protein sequence ID" value="KZN19022.1"/>
    <property type="molecule type" value="Genomic_DNA"/>
</dbReference>
<dbReference type="InterPro" id="IPR054695">
    <property type="entry name" value="Pierisin-like_dom"/>
</dbReference>
<dbReference type="NCBIfam" id="TIGR01643">
    <property type="entry name" value="YD_repeat_2x"/>
    <property type="match status" value="10"/>
</dbReference>
<dbReference type="NCBIfam" id="TIGR03696">
    <property type="entry name" value="Rhs_assc_core"/>
    <property type="match status" value="1"/>
</dbReference>
<feature type="region of interest" description="Disordered" evidence="2">
    <location>
        <begin position="417"/>
        <end position="437"/>
    </location>
</feature>
<sequence length="1625" mass="183823">MFEPDKVLALNNAIGLLVVAAMNPEQPDIEALLGDFRLCLNDYEAWAENFWTGGALDVEQVFKVGNEVRLSAPKDSTTPVSSTLAMCPASGPLTLVHMFEAARFVPIGDTPVMLEPVISQRNGELTFGEPVHETIGPSGILEIPDCWRGQRYRITFFPNVSADHVKALYASYQGVIGELEDWLRNEWSSEFEPLWAGFSEATFTQRYGLLQQADWRGFERSLQGLWDDVKQVYALLADLQTNSEKLLEYLTQGELETLLNASAEAIANVLLMLSDEPLMFIHLAAFTSWLRMLPPQYIAEVVAQIRTELLISFLLVRLTGPTGLKLGMSAKVLDKIKSRQARQWLAAASLRLAELTAKSDLTAHAGALKPLVVSARNASLKPAPTVPLQISAGDSPVVQVNNPVAIARDKSAAMTRLGRHEPHDDEPSQAKNPNGDSSDCAALTCTNGCPVSMVTGEELLTLTDGSLDGLLPFAFTRLYRTSAAEVDCGLGWGWSHSLAQRLELDDEQVVWIDHENRRTTFPLPSVERPAIHNSLSRAAIYLGNESQELILALAGETSRFYHFREGRLTAISDAYNNRLHITRDRQDRIQRLDNGAGRSLLLRYERRHLVAIEYQSFHPADAVVEAWHTEQMLVFYRYDASQRLIEATNAAGESERYDYDDQHVILQRQLAGGASFFWEWEKSGKAARCVRHWASFSQMDTRYVWDDQGSVTVQNIDGSEEVYVHDDRARLVRRVELDGGEHLKAYDDNGRLVAEQDPLGAVTEYRYDDVGRLVTLVPPQDEPTSYEYRNGFLHACYRGQAAWKYQRNAQGDVTEATDPDGQVTHYQHDAQGRLLSIRFPDNSRHVFIWNGLGQLLEETLPDGSQRRFSYDALGRQTTRQDEHGALTQYQWDAVGRLVQATLPTGASRAFSYNAYGKITAERDELGRVTRYEYADDLHLVSRRINPDGTQLRYRYDNAQRLLTEIENEAGEHYRLDYTPGGLIRQETGFDGRRTAYSYDLNGHLLEKTEFGDDDSQLITGYQRDSAGRLLVKTLPDGVKVKYRYDRLGRLVSVDDGHDHPLEFEYDAQDRLITEHQSWGTLRYRYDACGRLNHLRLPDNSKLDYHHAKGGALTAIDLNGTRLTRHQFAFGREQQRQQGQLTSEYSYDDQGRLKAHAVSQQQQALYRRDYAYSANGNLDHIADTRHGQRSYQYDSLDRLIRVRHSRDQLPESFAHDPASNLLMQDRPGPATVKGNRLLMLGDCHFDYDAFGNLIRERRGTAQKLVTEYRYDGQHRLIGVMLTDSRCVSYRYDAFGRRISKTVEGKTTEFFWQGDHLVAEHSQDHHRSYIYEPGSFRPLAMLDGKGPRQACPFYYQLDHLGTPQELTDYSGDIIWAARYTAYGRLTRLNRDTHQVLDQPLRFQGQYFDAETGLHYNRHRYYNPDVGRYLTPDPSKLAGGLNGYQYTRNPTGWVDPLGLSECPGGDGCKKPSFGDENPAGKVGVDEGEPTTPSPKKEEDYLYRGDEREPNDVFQNGFKSKGKSNDLLLHSIDSENPPSNFISTSPSRDVGKLFATGYHTKVGYLYTLQKIDGYDLQKELGQAYLFGAEKEIAIANRIENSDVLGATLIIDDGRELGYSIPNPYRIIKK</sequence>
<dbReference type="Gene3D" id="3.90.210.10">
    <property type="entry name" value="Heat-Labile Enterotoxin, subunit A"/>
    <property type="match status" value="1"/>
</dbReference>
<dbReference type="SUPFAM" id="SSF69304">
    <property type="entry name" value="Tricorn protease N-terminal domain"/>
    <property type="match status" value="1"/>
</dbReference>
<reference evidence="6 7" key="2">
    <citation type="journal article" date="2018" name="Nature">
        <title>Mutant phenotypes for thousands of bacterial genes of unknown function.</title>
        <authorList>
            <person name="Price M.N."/>
            <person name="Wetmore K.M."/>
            <person name="Waters R.J."/>
            <person name="Callaghan M."/>
            <person name="Ray J."/>
            <person name="Liu H."/>
            <person name="Kuehl J.V."/>
            <person name="Melnyk R.A."/>
            <person name="Lamson J.S."/>
            <person name="Suh Y."/>
            <person name="Carlson H.K."/>
            <person name="Esquivel Z."/>
            <person name="Sadeeshkumar H."/>
            <person name="Chakraborty R."/>
            <person name="Zane G.M."/>
            <person name="Rubin B.E."/>
            <person name="Wall J.D."/>
            <person name="Visel A."/>
            <person name="Bristow J."/>
            <person name="Blow M.J."/>
            <person name="Arkin A.P."/>
            <person name="Deutschbauer A.M."/>
        </authorList>
    </citation>
    <scope>NUCLEOTIDE SEQUENCE [LARGE SCALE GENOMIC DNA]</scope>
    <source>
        <strain evidence="6 7">FW300-N1B4</strain>
    </source>
</reference>
<evidence type="ECO:0000259" key="3">
    <source>
        <dbReference type="Pfam" id="PF20148"/>
    </source>
</evidence>